<dbReference type="AlphaFoldDB" id="A0A8K1CN60"/>
<dbReference type="InterPro" id="IPR013078">
    <property type="entry name" value="His_Pase_superF_clade-1"/>
</dbReference>
<dbReference type="PANTHER" id="PTHR48100:SF61">
    <property type="entry name" value="PHOSPHOGLYCERATE MUTASE"/>
    <property type="match status" value="1"/>
</dbReference>
<comment type="caution">
    <text evidence="1">The sequence shown here is derived from an EMBL/GenBank/DDBJ whole genome shotgun (WGS) entry which is preliminary data.</text>
</comment>
<dbReference type="Proteomes" id="UP000794436">
    <property type="component" value="Unassembled WGS sequence"/>
</dbReference>
<sequence length="238" mass="27150">MTDKQLYCIRHGESQFNEWRTRSLWTFSWIYERDPMILDPRLSAKGEQQVAKLYELIQSKNLHEKVEVIVVSPLTRAIQTAAGGFKDATIPYQVEPSCREYLDTSSDIGRAADEISRDFQALSLDVSALEEYWWVRPHLRVDETIVKVPKTYQEVLRLRETSAQLDERIKEFITKLVSMPQQHIAVVGHSHFFKKMLGMSRKLANCELAVVSLDEVAKRHGVALNAVPTDATSSAASD</sequence>
<dbReference type="InterPro" id="IPR050275">
    <property type="entry name" value="PGM_Phosphatase"/>
</dbReference>
<evidence type="ECO:0000313" key="1">
    <source>
        <dbReference type="EMBL" id="TMW66400.1"/>
    </source>
</evidence>
<reference evidence="1" key="1">
    <citation type="submission" date="2019-03" db="EMBL/GenBank/DDBJ databases">
        <title>Long read genome sequence of the mycoparasitic Pythium oligandrum ATCC 38472 isolated from sugarbeet rhizosphere.</title>
        <authorList>
            <person name="Gaulin E."/>
        </authorList>
    </citation>
    <scope>NUCLEOTIDE SEQUENCE</scope>
    <source>
        <strain evidence="1">ATCC 38472_TT</strain>
    </source>
</reference>
<accession>A0A8K1CN60</accession>
<dbReference type="EMBL" id="SPLM01000036">
    <property type="protein sequence ID" value="TMW66400.1"/>
    <property type="molecule type" value="Genomic_DNA"/>
</dbReference>
<evidence type="ECO:0000313" key="2">
    <source>
        <dbReference type="Proteomes" id="UP000794436"/>
    </source>
</evidence>
<dbReference type="OrthoDB" id="496981at2759"/>
<dbReference type="PANTHER" id="PTHR48100">
    <property type="entry name" value="BROAD-SPECIFICITY PHOSPHATASE YOR283W-RELATED"/>
    <property type="match status" value="1"/>
</dbReference>
<dbReference type="GO" id="GO:0005737">
    <property type="term" value="C:cytoplasm"/>
    <property type="evidence" value="ECO:0007669"/>
    <property type="project" value="TreeGrafter"/>
</dbReference>
<dbReference type="CDD" id="cd07067">
    <property type="entry name" value="HP_PGM_like"/>
    <property type="match status" value="1"/>
</dbReference>
<dbReference type="SMART" id="SM00855">
    <property type="entry name" value="PGAM"/>
    <property type="match status" value="1"/>
</dbReference>
<keyword evidence="2" id="KW-1185">Reference proteome</keyword>
<gene>
    <name evidence="1" type="ORF">Poli38472_004165</name>
</gene>
<proteinExistence type="predicted"/>
<dbReference type="SUPFAM" id="SSF53254">
    <property type="entry name" value="Phosphoglycerate mutase-like"/>
    <property type="match status" value="1"/>
</dbReference>
<dbReference type="GO" id="GO:0016791">
    <property type="term" value="F:phosphatase activity"/>
    <property type="evidence" value="ECO:0007669"/>
    <property type="project" value="TreeGrafter"/>
</dbReference>
<dbReference type="Gene3D" id="3.40.50.1240">
    <property type="entry name" value="Phosphoglycerate mutase-like"/>
    <property type="match status" value="1"/>
</dbReference>
<name>A0A8K1CN60_PYTOL</name>
<protein>
    <recommendedName>
        <fullName evidence="3">Phosphoglycerate mutase</fullName>
    </recommendedName>
</protein>
<evidence type="ECO:0008006" key="3">
    <source>
        <dbReference type="Google" id="ProtNLM"/>
    </source>
</evidence>
<dbReference type="InterPro" id="IPR029033">
    <property type="entry name" value="His_PPase_superfam"/>
</dbReference>
<dbReference type="Pfam" id="PF00300">
    <property type="entry name" value="His_Phos_1"/>
    <property type="match status" value="1"/>
</dbReference>
<organism evidence="1 2">
    <name type="scientific">Pythium oligandrum</name>
    <name type="common">Mycoparasitic fungus</name>
    <dbReference type="NCBI Taxonomy" id="41045"/>
    <lineage>
        <taxon>Eukaryota</taxon>
        <taxon>Sar</taxon>
        <taxon>Stramenopiles</taxon>
        <taxon>Oomycota</taxon>
        <taxon>Peronosporomycetes</taxon>
        <taxon>Pythiales</taxon>
        <taxon>Pythiaceae</taxon>
        <taxon>Pythium</taxon>
    </lineage>
</organism>